<feature type="region of interest" description="Disordered" evidence="1">
    <location>
        <begin position="1"/>
        <end position="132"/>
    </location>
</feature>
<dbReference type="AlphaFoldDB" id="A0A167ZWS6"/>
<feature type="compositionally biased region" description="Polar residues" evidence="1">
    <location>
        <begin position="37"/>
        <end position="47"/>
    </location>
</feature>
<feature type="compositionally biased region" description="Low complexity" evidence="1">
    <location>
        <begin position="17"/>
        <end position="36"/>
    </location>
</feature>
<comment type="caution">
    <text evidence="2">The sequence shown here is derived from an EMBL/GenBank/DDBJ whole genome shotgun (WGS) entry which is preliminary data.</text>
</comment>
<feature type="compositionally biased region" description="Low complexity" evidence="1">
    <location>
        <begin position="99"/>
        <end position="115"/>
    </location>
</feature>
<keyword evidence="3" id="KW-1185">Reference proteome</keyword>
<feature type="region of interest" description="Disordered" evidence="1">
    <location>
        <begin position="152"/>
        <end position="174"/>
    </location>
</feature>
<feature type="compositionally biased region" description="Low complexity" evidence="1">
    <location>
        <begin position="78"/>
        <end position="90"/>
    </location>
</feature>
<evidence type="ECO:0000256" key="1">
    <source>
        <dbReference type="SAM" id="MobiDB-lite"/>
    </source>
</evidence>
<accession>A0A167ZWS6</accession>
<proteinExistence type="predicted"/>
<feature type="compositionally biased region" description="Polar residues" evidence="1">
    <location>
        <begin position="160"/>
        <end position="174"/>
    </location>
</feature>
<dbReference type="EMBL" id="AZHD01000001">
    <property type="protein sequence ID" value="OAA67990.1"/>
    <property type="molecule type" value="Genomic_DNA"/>
</dbReference>
<evidence type="ECO:0000313" key="3">
    <source>
        <dbReference type="Proteomes" id="UP000076874"/>
    </source>
</evidence>
<gene>
    <name evidence="2" type="ORF">SPI_00185</name>
</gene>
<reference evidence="2 3" key="1">
    <citation type="journal article" date="2016" name="Genome Biol. Evol.">
        <title>Divergent and convergent evolution of fungal pathogenicity.</title>
        <authorList>
            <person name="Shang Y."/>
            <person name="Xiao G."/>
            <person name="Zheng P."/>
            <person name="Cen K."/>
            <person name="Zhan S."/>
            <person name="Wang C."/>
        </authorList>
    </citation>
    <scope>NUCLEOTIDE SEQUENCE [LARGE SCALE GENOMIC DNA]</scope>
    <source>
        <strain evidence="2 3">RCEF 264</strain>
    </source>
</reference>
<dbReference type="Proteomes" id="UP000076874">
    <property type="component" value="Unassembled WGS sequence"/>
</dbReference>
<feature type="compositionally biased region" description="Basic and acidic residues" evidence="1">
    <location>
        <begin position="1"/>
        <end position="16"/>
    </location>
</feature>
<sequence length="174" mass="18297">MAIKDHWNRVTRKRDSSGATVAGESGESGESSTGTARHSTGGSDTPGTGNGFFTKALAWRPAKKSAGAGSEKCDRSLDSSGSGSGSSNNDYVDDDDNNHGATTKTSQTSAAAAAAPPRDGNDKADAADAWRRQQEQLNTFAIKFGSTRLRRGNSLDEISPGNSRRVSYETTEYD</sequence>
<name>A0A167ZWS6_9HYPO</name>
<protein>
    <submittedName>
        <fullName evidence="2">Uncharacterized protein</fullName>
    </submittedName>
</protein>
<organism evidence="2 3">
    <name type="scientific">Niveomyces insectorum RCEF 264</name>
    <dbReference type="NCBI Taxonomy" id="1081102"/>
    <lineage>
        <taxon>Eukaryota</taxon>
        <taxon>Fungi</taxon>
        <taxon>Dikarya</taxon>
        <taxon>Ascomycota</taxon>
        <taxon>Pezizomycotina</taxon>
        <taxon>Sordariomycetes</taxon>
        <taxon>Hypocreomycetidae</taxon>
        <taxon>Hypocreales</taxon>
        <taxon>Cordycipitaceae</taxon>
        <taxon>Niveomyces</taxon>
    </lineage>
</organism>
<evidence type="ECO:0000313" key="2">
    <source>
        <dbReference type="EMBL" id="OAA67990.1"/>
    </source>
</evidence>
<feature type="compositionally biased region" description="Basic and acidic residues" evidence="1">
    <location>
        <begin position="119"/>
        <end position="132"/>
    </location>
</feature>